<dbReference type="Gene3D" id="3.90.1150.10">
    <property type="entry name" value="Aspartate Aminotransferase, domain 1"/>
    <property type="match status" value="1"/>
</dbReference>
<protein>
    <submittedName>
        <fullName evidence="3">Unannotated protein</fullName>
    </submittedName>
</protein>
<name>A0A6J6AWZ3_9ZZZZ</name>
<dbReference type="InterPro" id="IPR000192">
    <property type="entry name" value="Aminotrans_V_dom"/>
</dbReference>
<evidence type="ECO:0000259" key="2">
    <source>
        <dbReference type="Pfam" id="PF00266"/>
    </source>
</evidence>
<dbReference type="Pfam" id="PF00266">
    <property type="entry name" value="Aminotran_5"/>
    <property type="match status" value="1"/>
</dbReference>
<reference evidence="3" key="1">
    <citation type="submission" date="2020-05" db="EMBL/GenBank/DDBJ databases">
        <authorList>
            <person name="Chiriac C."/>
            <person name="Salcher M."/>
            <person name="Ghai R."/>
            <person name="Kavagutti S V."/>
        </authorList>
    </citation>
    <scope>NUCLEOTIDE SEQUENCE</scope>
</reference>
<evidence type="ECO:0000256" key="1">
    <source>
        <dbReference type="ARBA" id="ARBA00001933"/>
    </source>
</evidence>
<dbReference type="InterPro" id="IPR015422">
    <property type="entry name" value="PyrdxlP-dep_Trfase_small"/>
</dbReference>
<dbReference type="InterPro" id="IPR015424">
    <property type="entry name" value="PyrdxlP-dep_Trfase"/>
</dbReference>
<dbReference type="PANTHER" id="PTHR11601:SF34">
    <property type="entry name" value="CYSTEINE DESULFURASE"/>
    <property type="match status" value="1"/>
</dbReference>
<dbReference type="SUPFAM" id="SSF53383">
    <property type="entry name" value="PLP-dependent transferases"/>
    <property type="match status" value="1"/>
</dbReference>
<proteinExistence type="predicted"/>
<gene>
    <name evidence="3" type="ORF">UFOPK1380_00344</name>
</gene>
<dbReference type="AlphaFoldDB" id="A0A6J6AWZ3"/>
<evidence type="ECO:0000313" key="3">
    <source>
        <dbReference type="EMBL" id="CAB4531342.1"/>
    </source>
</evidence>
<dbReference type="PANTHER" id="PTHR11601">
    <property type="entry name" value="CYSTEINE DESULFURYLASE FAMILY MEMBER"/>
    <property type="match status" value="1"/>
</dbReference>
<comment type="cofactor">
    <cofactor evidence="1">
        <name>pyridoxal 5'-phosphate</name>
        <dbReference type="ChEBI" id="CHEBI:597326"/>
    </cofactor>
</comment>
<feature type="domain" description="Aminotransferase class V" evidence="2">
    <location>
        <begin position="197"/>
        <end position="322"/>
    </location>
</feature>
<sequence>MAIPTIFEESWPSPQKLGNDSRSAAILLGESRETIAGHLGIRTDELHFLGEPRLGFHLGISGLVENGSTYFHSAVDREPAFAVSRFLGQSSQAKVHQLAVDSMGLVEDFSSDLSDVVSWQLLNGETGVIQRKYTNSSRVFCDATSSGTRISLPENWSTALWESRAWAGPAGIGIFGLRTGAQWRNPLPHNDGKVVPGSASLALIVASALAIDSWVADEKLLAQRIRDINARMRGFVAERIPGTSFATGIENTSPHLLSLIIEGVDEQQVLAKLLEKGIHVDSGSACSATNMDPSHVLAAMGKSIKGNIRFTIHHEITEDEVDLALIALQSVIEEVRES</sequence>
<accession>A0A6J6AWZ3</accession>
<dbReference type="EMBL" id="CAEZSC010000012">
    <property type="protein sequence ID" value="CAB4531342.1"/>
    <property type="molecule type" value="Genomic_DNA"/>
</dbReference>
<organism evidence="3">
    <name type="scientific">freshwater metagenome</name>
    <dbReference type="NCBI Taxonomy" id="449393"/>
    <lineage>
        <taxon>unclassified sequences</taxon>
        <taxon>metagenomes</taxon>
        <taxon>ecological metagenomes</taxon>
    </lineage>
</organism>